<dbReference type="GO" id="GO:0005886">
    <property type="term" value="C:plasma membrane"/>
    <property type="evidence" value="ECO:0007669"/>
    <property type="project" value="TreeGrafter"/>
</dbReference>
<organism evidence="2">
    <name type="scientific">marine metagenome</name>
    <dbReference type="NCBI Taxonomy" id="408172"/>
    <lineage>
        <taxon>unclassified sequences</taxon>
        <taxon>metagenomes</taxon>
        <taxon>ecological metagenomes</taxon>
    </lineage>
</organism>
<dbReference type="InterPro" id="IPR008523">
    <property type="entry name" value="DUF805"/>
</dbReference>
<dbReference type="Pfam" id="PF05656">
    <property type="entry name" value="DUF805"/>
    <property type="match status" value="1"/>
</dbReference>
<sequence>MEEVEETVTTDGTYATEGDGIRPAVAMSAGDAIKTCFRKGMSSNLFTGRASRSEYNWYLLFSGVVQFAVFWMMIDEMMPTISESGDILYPDPSFPPFSQLILLVLFIPGIAVMVRRIHDLGFTGWIILLGVLPILGGIVTFILSLMCIFGAGKGHENKYGPVPTNIVESLKPVTIEAE</sequence>
<evidence type="ECO:0000256" key="1">
    <source>
        <dbReference type="SAM" id="Phobius"/>
    </source>
</evidence>
<evidence type="ECO:0008006" key="3">
    <source>
        <dbReference type="Google" id="ProtNLM"/>
    </source>
</evidence>
<name>A0A382MB12_9ZZZZ</name>
<dbReference type="PANTHER" id="PTHR34980">
    <property type="entry name" value="INNER MEMBRANE PROTEIN-RELATED-RELATED"/>
    <property type="match status" value="1"/>
</dbReference>
<keyword evidence="1" id="KW-0472">Membrane</keyword>
<reference evidence="2" key="1">
    <citation type="submission" date="2018-05" db="EMBL/GenBank/DDBJ databases">
        <authorList>
            <person name="Lanie J.A."/>
            <person name="Ng W.-L."/>
            <person name="Kazmierczak K.M."/>
            <person name="Andrzejewski T.M."/>
            <person name="Davidsen T.M."/>
            <person name="Wayne K.J."/>
            <person name="Tettelin H."/>
            <person name="Glass J.I."/>
            <person name="Rusch D."/>
            <person name="Podicherti R."/>
            <person name="Tsui H.-C.T."/>
            <person name="Winkler M.E."/>
        </authorList>
    </citation>
    <scope>NUCLEOTIDE SEQUENCE</scope>
</reference>
<evidence type="ECO:0000313" key="2">
    <source>
        <dbReference type="EMBL" id="SVC45738.1"/>
    </source>
</evidence>
<keyword evidence="1" id="KW-0812">Transmembrane</keyword>
<dbReference type="EMBL" id="UINC01092287">
    <property type="protein sequence ID" value="SVC45738.1"/>
    <property type="molecule type" value="Genomic_DNA"/>
</dbReference>
<accession>A0A382MB12</accession>
<protein>
    <recommendedName>
        <fullName evidence="3">DUF805 domain-containing protein</fullName>
    </recommendedName>
</protein>
<gene>
    <name evidence="2" type="ORF">METZ01_LOCUS298592</name>
</gene>
<dbReference type="AlphaFoldDB" id="A0A382MB12"/>
<proteinExistence type="predicted"/>
<feature type="transmembrane region" description="Helical" evidence="1">
    <location>
        <begin position="55"/>
        <end position="74"/>
    </location>
</feature>
<dbReference type="PANTHER" id="PTHR34980:SF2">
    <property type="entry name" value="INNER MEMBRANE PROTEIN YHAH-RELATED"/>
    <property type="match status" value="1"/>
</dbReference>
<feature type="transmembrane region" description="Helical" evidence="1">
    <location>
        <begin position="94"/>
        <end position="114"/>
    </location>
</feature>
<keyword evidence="1" id="KW-1133">Transmembrane helix</keyword>
<feature type="transmembrane region" description="Helical" evidence="1">
    <location>
        <begin position="126"/>
        <end position="151"/>
    </location>
</feature>